<proteinExistence type="predicted"/>
<dbReference type="EMBL" id="UZAU01000171">
    <property type="status" value="NOT_ANNOTATED_CDS"/>
    <property type="molecule type" value="Genomic_DNA"/>
</dbReference>
<dbReference type="SUPFAM" id="SSF53098">
    <property type="entry name" value="Ribonuclease H-like"/>
    <property type="match status" value="1"/>
</dbReference>
<dbReference type="Gramene" id="evm.model.02.1280">
    <property type="protein sequence ID" value="cds.evm.model.02.1280"/>
    <property type="gene ID" value="evm.TU.02.1280"/>
</dbReference>
<reference evidence="3" key="2">
    <citation type="submission" date="2021-03" db="UniProtKB">
        <authorList>
            <consortium name="EnsemblPlants"/>
        </authorList>
    </citation>
    <scope>IDENTIFICATION</scope>
</reference>
<accession>A0A803NT11</accession>
<dbReference type="Proteomes" id="UP000596661">
    <property type="component" value="Chromosome 2"/>
</dbReference>
<evidence type="ECO:0000313" key="3">
    <source>
        <dbReference type="EnsemblPlants" id="cds.evm.model.02.1280"/>
    </source>
</evidence>
<dbReference type="Pfam" id="PF13456">
    <property type="entry name" value="RVT_3"/>
    <property type="match status" value="1"/>
</dbReference>
<evidence type="ECO:0000259" key="1">
    <source>
        <dbReference type="Pfam" id="PF13456"/>
    </source>
</evidence>
<dbReference type="InterPro" id="IPR053151">
    <property type="entry name" value="RNase_H-like"/>
</dbReference>
<sequence>MEKLWAMFGRQEDFGKGLRYKIGNGFHVRCGIDPWIPGHDEFKPICYSREPSTPVSSYILDTMEWNVPRLHEDFAQIDIDRILTIPLSFYQSNDRLIWHHNTNGIYSVKLGFHLASSISEKDQESSSDDYKTWWKYFWALQIPPKVKIFAWKVVQNALPVATGLHKRKVIDSALCSRCKHAWESIGHALFSCKSAKAVWKNTKFLIDYHYAQGMFNGDYLIHLASTMEKVDVETLICVMWGIWNDRNKVLHGGTQRDPISIASFALNYIEKYRSAKGFSCKKLQQPVTHQSATQQAEPAHQLSHQHLVQNQHCTAVNSTEMPTPTTLYNPTRSNCQQVGDNHGVAQLSTDSHQQPAAVTRHQSITLNADDSILLPRPLDNITWTPPVMNMLKMNVDAAANFKNQTLRIGAVIRNYKGDVIAALSKRVQGCFRSDEMEAKALFHSLNRVSQCPFAIDFVEIDALRVSSALNSSHNDLSCFNDLIDDVRCLLSSFSRVTITHARRQANKAAHGLAKYALELDEDVS</sequence>
<dbReference type="OMA" id="PLDNITW"/>
<name>A0A803NT11_CANSA</name>
<reference evidence="3" key="1">
    <citation type="submission" date="2018-11" db="EMBL/GenBank/DDBJ databases">
        <authorList>
            <person name="Grassa J C."/>
        </authorList>
    </citation>
    <scope>NUCLEOTIDE SEQUENCE [LARGE SCALE GENOMIC DNA]</scope>
</reference>
<keyword evidence="4" id="KW-1185">Reference proteome</keyword>
<dbReference type="CDD" id="cd06222">
    <property type="entry name" value="RNase_H_like"/>
    <property type="match status" value="1"/>
</dbReference>
<protein>
    <recommendedName>
        <fullName evidence="5">Reverse transcriptase zinc-binding domain-containing protein</fullName>
    </recommendedName>
</protein>
<evidence type="ECO:0000259" key="2">
    <source>
        <dbReference type="Pfam" id="PF13966"/>
    </source>
</evidence>
<feature type="domain" description="RNase H type-1" evidence="1">
    <location>
        <begin position="394"/>
        <end position="516"/>
    </location>
</feature>
<dbReference type="Pfam" id="PF13966">
    <property type="entry name" value="zf-RVT"/>
    <property type="match status" value="1"/>
</dbReference>
<feature type="domain" description="Reverse transcriptase zinc-binding" evidence="2">
    <location>
        <begin position="129"/>
        <end position="199"/>
    </location>
</feature>
<dbReference type="PANTHER" id="PTHR47723">
    <property type="entry name" value="OS05G0353850 PROTEIN"/>
    <property type="match status" value="1"/>
</dbReference>
<dbReference type="AlphaFoldDB" id="A0A803NT11"/>
<evidence type="ECO:0008006" key="5">
    <source>
        <dbReference type="Google" id="ProtNLM"/>
    </source>
</evidence>
<organism evidence="3 4">
    <name type="scientific">Cannabis sativa</name>
    <name type="common">Hemp</name>
    <name type="synonym">Marijuana</name>
    <dbReference type="NCBI Taxonomy" id="3483"/>
    <lineage>
        <taxon>Eukaryota</taxon>
        <taxon>Viridiplantae</taxon>
        <taxon>Streptophyta</taxon>
        <taxon>Embryophyta</taxon>
        <taxon>Tracheophyta</taxon>
        <taxon>Spermatophyta</taxon>
        <taxon>Magnoliopsida</taxon>
        <taxon>eudicotyledons</taxon>
        <taxon>Gunneridae</taxon>
        <taxon>Pentapetalae</taxon>
        <taxon>rosids</taxon>
        <taxon>fabids</taxon>
        <taxon>Rosales</taxon>
        <taxon>Cannabaceae</taxon>
        <taxon>Cannabis</taxon>
    </lineage>
</organism>
<evidence type="ECO:0000313" key="4">
    <source>
        <dbReference type="Proteomes" id="UP000596661"/>
    </source>
</evidence>
<dbReference type="InterPro" id="IPR012337">
    <property type="entry name" value="RNaseH-like_sf"/>
</dbReference>
<dbReference type="InterPro" id="IPR002156">
    <property type="entry name" value="RNaseH_domain"/>
</dbReference>
<dbReference type="PANTHER" id="PTHR47723:SF21">
    <property type="entry name" value="POLYNUCLEOTIDYL TRANSFERASE, RIBONUCLEASE H-LIKE SUPERFAMILY PROTEIN"/>
    <property type="match status" value="1"/>
</dbReference>
<dbReference type="GO" id="GO:0004523">
    <property type="term" value="F:RNA-DNA hybrid ribonuclease activity"/>
    <property type="evidence" value="ECO:0007669"/>
    <property type="project" value="InterPro"/>
</dbReference>
<dbReference type="Gene3D" id="3.30.420.10">
    <property type="entry name" value="Ribonuclease H-like superfamily/Ribonuclease H"/>
    <property type="match status" value="1"/>
</dbReference>
<dbReference type="InterPro" id="IPR026960">
    <property type="entry name" value="RVT-Znf"/>
</dbReference>
<dbReference type="GO" id="GO:0003676">
    <property type="term" value="F:nucleic acid binding"/>
    <property type="evidence" value="ECO:0007669"/>
    <property type="project" value="InterPro"/>
</dbReference>
<dbReference type="EnsemblPlants" id="evm.model.02.1280">
    <property type="protein sequence ID" value="cds.evm.model.02.1280"/>
    <property type="gene ID" value="evm.TU.02.1280"/>
</dbReference>
<dbReference type="InterPro" id="IPR044730">
    <property type="entry name" value="RNase_H-like_dom_plant"/>
</dbReference>
<dbReference type="InterPro" id="IPR036397">
    <property type="entry name" value="RNaseH_sf"/>
</dbReference>